<proteinExistence type="predicted"/>
<protein>
    <submittedName>
        <fullName evidence="1">Uncharacterized protein</fullName>
    </submittedName>
</protein>
<comment type="caution">
    <text evidence="1">The sequence shown here is derived from an EMBL/GenBank/DDBJ whole genome shotgun (WGS) entry which is preliminary data.</text>
</comment>
<evidence type="ECO:0000313" key="1">
    <source>
        <dbReference type="EMBL" id="MFD1845164.1"/>
    </source>
</evidence>
<dbReference type="EMBL" id="JBHUGA010000003">
    <property type="protein sequence ID" value="MFD1845164.1"/>
    <property type="molecule type" value="Genomic_DNA"/>
</dbReference>
<reference evidence="2" key="1">
    <citation type="journal article" date="2019" name="Int. J. Syst. Evol. Microbiol.">
        <title>The Global Catalogue of Microorganisms (GCM) 10K type strain sequencing project: providing services to taxonomists for standard genome sequencing and annotation.</title>
        <authorList>
            <consortium name="The Broad Institute Genomics Platform"/>
            <consortium name="The Broad Institute Genome Sequencing Center for Infectious Disease"/>
            <person name="Wu L."/>
            <person name="Ma J."/>
        </authorList>
    </citation>
    <scope>NUCLEOTIDE SEQUENCE [LARGE SCALE GENOMIC DNA]</scope>
    <source>
        <strain evidence="2">JCM 11496</strain>
    </source>
</reference>
<organism evidence="1 2">
    <name type="scientific">Arthrobacter flavus</name>
    <dbReference type="NCBI Taxonomy" id="95172"/>
    <lineage>
        <taxon>Bacteria</taxon>
        <taxon>Bacillati</taxon>
        <taxon>Actinomycetota</taxon>
        <taxon>Actinomycetes</taxon>
        <taxon>Micrococcales</taxon>
        <taxon>Micrococcaceae</taxon>
        <taxon>Arthrobacter</taxon>
    </lineage>
</organism>
<name>A0ABW4Q1S3_9MICC</name>
<keyword evidence="2" id="KW-1185">Reference proteome</keyword>
<accession>A0ABW4Q1S3</accession>
<dbReference type="Proteomes" id="UP001597307">
    <property type="component" value="Unassembled WGS sequence"/>
</dbReference>
<evidence type="ECO:0000313" key="2">
    <source>
        <dbReference type="Proteomes" id="UP001597307"/>
    </source>
</evidence>
<dbReference type="RefSeq" id="WP_343877180.1">
    <property type="nucleotide sequence ID" value="NZ_BAAAIJ010000003.1"/>
</dbReference>
<sequence length="43" mass="4480">MSTTPNPKKTRSAADFKKLRRRTAAKGLSGTMGDAAVVGGTLM</sequence>
<gene>
    <name evidence="1" type="ORF">ACFSFX_00955</name>
</gene>